<dbReference type="GO" id="GO:0006066">
    <property type="term" value="P:alcohol metabolic process"/>
    <property type="evidence" value="ECO:0007669"/>
    <property type="project" value="InterPro"/>
</dbReference>
<name>A0A0E3ZC59_9FUSO</name>
<dbReference type="InterPro" id="IPR034789">
    <property type="entry name" value="AAD_C"/>
</dbReference>
<feature type="domain" description="Alcohol dehydrogenase iron-type/glycerol dehydrogenase GldA" evidence="10">
    <location>
        <begin position="457"/>
        <end position="635"/>
    </location>
</feature>
<dbReference type="PIRSF" id="PIRSF000111">
    <property type="entry name" value="ALDH_ADH"/>
    <property type="match status" value="1"/>
</dbReference>
<dbReference type="GO" id="GO:0004022">
    <property type="term" value="F:alcohol dehydrogenase (NAD+) activity"/>
    <property type="evidence" value="ECO:0007669"/>
    <property type="project" value="UniProtKB-UniRule"/>
</dbReference>
<dbReference type="PANTHER" id="PTHR11496">
    <property type="entry name" value="ALCOHOL DEHYDROGENASE"/>
    <property type="match status" value="1"/>
</dbReference>
<evidence type="ECO:0000256" key="4">
    <source>
        <dbReference type="ARBA" id="ARBA00023027"/>
    </source>
</evidence>
<keyword evidence="2 8" id="KW-0560">Oxidoreductase</keyword>
<dbReference type="GO" id="GO:0015976">
    <property type="term" value="P:carbon utilization"/>
    <property type="evidence" value="ECO:0007669"/>
    <property type="project" value="InterPro"/>
</dbReference>
<comment type="cofactor">
    <cofactor evidence="1">
        <name>Fe(2+)</name>
        <dbReference type="ChEBI" id="CHEBI:29033"/>
    </cofactor>
</comment>
<dbReference type="Gene3D" id="1.20.1090.10">
    <property type="entry name" value="Dehydroquinate synthase-like - alpha domain"/>
    <property type="match status" value="1"/>
</dbReference>
<evidence type="ECO:0000256" key="2">
    <source>
        <dbReference type="ARBA" id="ARBA00023002"/>
    </source>
</evidence>
<dbReference type="STRING" id="187101.VC03_05595"/>
<evidence type="ECO:0000256" key="7">
    <source>
        <dbReference type="ARBA" id="ARBA00035645"/>
    </source>
</evidence>
<proteinExistence type="inferred from homology"/>
<evidence type="ECO:0000259" key="9">
    <source>
        <dbReference type="Pfam" id="PF00171"/>
    </source>
</evidence>
<feature type="domain" description="Aldehyde dehydrogenase" evidence="9">
    <location>
        <begin position="11"/>
        <end position="265"/>
    </location>
</feature>
<dbReference type="InterPro" id="IPR015590">
    <property type="entry name" value="Aldehyde_DH_dom"/>
</dbReference>
<dbReference type="InterPro" id="IPR016161">
    <property type="entry name" value="Ald_DH/histidinol_DH"/>
</dbReference>
<dbReference type="Pfam" id="PF25137">
    <property type="entry name" value="ADH_Fe_C"/>
    <property type="match status" value="1"/>
</dbReference>
<evidence type="ECO:0000256" key="6">
    <source>
        <dbReference type="ARBA" id="ARBA00035641"/>
    </source>
</evidence>
<keyword evidence="3" id="KW-0408">Iron</keyword>
<dbReference type="GO" id="GO:0008774">
    <property type="term" value="F:acetaldehyde dehydrogenase (acetylating) activity"/>
    <property type="evidence" value="ECO:0007669"/>
    <property type="project" value="UniProtKB-UniRule"/>
</dbReference>
<keyword evidence="13" id="KW-1185">Reference proteome</keyword>
<dbReference type="InterPro" id="IPR001670">
    <property type="entry name" value="ADH_Fe/GldA"/>
</dbReference>
<dbReference type="AlphaFoldDB" id="A0A0E3ZC59"/>
<dbReference type="InterPro" id="IPR016163">
    <property type="entry name" value="Ald_DH_C"/>
</dbReference>
<dbReference type="CDD" id="cd08178">
    <property type="entry name" value="AAD_C"/>
    <property type="match status" value="1"/>
</dbReference>
<evidence type="ECO:0000256" key="1">
    <source>
        <dbReference type="ARBA" id="ARBA00001954"/>
    </source>
</evidence>
<comment type="similarity">
    <text evidence="7 8">In the C-terminal section; belongs to the iron-containing alcohol dehydrogenase family.</text>
</comment>
<dbReference type="NCBIfam" id="NF010378">
    <property type="entry name" value="PRK13805.1"/>
    <property type="match status" value="1"/>
</dbReference>
<evidence type="ECO:0000313" key="12">
    <source>
        <dbReference type="EMBL" id="AKC95947.1"/>
    </source>
</evidence>
<evidence type="ECO:0000256" key="3">
    <source>
        <dbReference type="ARBA" id="ARBA00023004"/>
    </source>
</evidence>
<comment type="similarity">
    <text evidence="6 8">In the N-terminal section; belongs to the aldehyde dehydrogenase family.</text>
</comment>
<dbReference type="Proteomes" id="UP000033103">
    <property type="component" value="Chromosome"/>
</dbReference>
<gene>
    <name evidence="12" type="ORF">VC03_05595</name>
</gene>
<dbReference type="HOGENOM" id="CLU_007207_1_1_0"/>
<dbReference type="Gene3D" id="3.40.50.1970">
    <property type="match status" value="1"/>
</dbReference>
<reference evidence="12 13" key="1">
    <citation type="journal article" date="2012" name="BMC Genomics">
        <title>Genomic sequence analysis and characterization of Sneathia amnii sp. nov.</title>
        <authorList>
            <consortium name="Vaginal Microbiome Consortium (additional members)"/>
            <person name="Harwich M.D.Jr."/>
            <person name="Serrano M.G."/>
            <person name="Fettweis J.M."/>
            <person name="Alves J.M."/>
            <person name="Reimers M.A."/>
            <person name="Buck G.A."/>
            <person name="Jefferson K.K."/>
        </authorList>
    </citation>
    <scope>NUCLEOTIDE SEQUENCE [LARGE SCALE GENOMIC DNA]</scope>
    <source>
        <strain evidence="12 13">SN35</strain>
    </source>
</reference>
<dbReference type="PROSITE" id="PS00913">
    <property type="entry name" value="ADH_IRON_1"/>
    <property type="match status" value="1"/>
</dbReference>
<evidence type="ECO:0000259" key="11">
    <source>
        <dbReference type="Pfam" id="PF25137"/>
    </source>
</evidence>
<dbReference type="Gene3D" id="3.40.605.10">
    <property type="entry name" value="Aldehyde Dehydrogenase, Chain A, domain 1"/>
    <property type="match status" value="1"/>
</dbReference>
<accession>A0A0E3ZC59</accession>
<evidence type="ECO:0000259" key="10">
    <source>
        <dbReference type="Pfam" id="PF00465"/>
    </source>
</evidence>
<sequence>MMVNDIQSLRELMSRVRKAQEIYSTFDQEKVDKIFRKVAQKINDERITLAKLAHDETGMGVVEDKVIKNHFASEYIYNKYKDEKTCGVLEEDKAYGIKKIATPIGVIAGVIPTTNPTSTVAFKVLLALKTRNAIIISPHPRAKNATIYTAKIALEVAKEYGAPDDIIGWIDEPSLELSKELMAESDLILATGGPGMVKSAYSSGTPAIGVGSGNTPVIIDETCDIKMTVNYILLSKTFDNGVICASEQSLIVDKNIYDRVKSEFQLRGAYFLTDEEKNKLRKTLFKNGVAGALNPEIVGKSAYAIAKLAGFEVPKLAKVLIAEIEKATFDEELAHEKLSPILGMYKSEGFDESIEKAAALIELGGLGHTSVMYVNPAEKEKIEVFGRRMKTGRTLINMPASLGAIGDVFNFKLEPSLTLGCGSWGGNSVSENVGVKHLLNIKTIAERRENMLWFKVPEKIYFKYGCLPQALEELKGEHKKAMIVTDKTLAELGYANHITTVLEKIGIDYRIFSEVGVDPTLSCTREGAKLAREYQPDVIIALGGGSAMDAAKIMWVLYEYPDIRFKDLAMRFMDIRKRIFAFPKMGIKAKFIAIATSAGTGSEVTPFSVITDDETGIKYPLADYELTPDVAINDPELMLTMPRGLTVASGVDALTHAIESYVSIMATEYTKPYSLEAIKLVFQYLPESVALGVKAVKAKEKMSNASCIAGMAFANAFLGIVHSLSHKLGGQFHIPHGICNGMLLTEVIKYNATDAPVKMGVFPQYRYPDTKNRYAKIADFLGLGGETREEKVEKLIKHIEELKERVGVPKTIRDWGVPEKDFLEHVDQMALEAFDDQCTPANPRYPLISELKEIYLRAYYGAEEYEKMYDMTNAHEKKETKKKK</sequence>
<dbReference type="PATRIC" id="fig|1069640.6.peg.1110"/>
<keyword evidence="5" id="KW-0511">Multifunctional enzyme</keyword>
<dbReference type="FunFam" id="1.20.1090.10:FF:000001">
    <property type="entry name" value="Aldehyde-alcohol dehydrogenase"/>
    <property type="match status" value="1"/>
</dbReference>
<dbReference type="CDD" id="cd07122">
    <property type="entry name" value="ALDH_F20_ACDH"/>
    <property type="match status" value="1"/>
</dbReference>
<dbReference type="InterPro" id="IPR018211">
    <property type="entry name" value="ADH_Fe_CS"/>
</dbReference>
<dbReference type="FunFam" id="3.40.50.1970:FF:000002">
    <property type="entry name" value="Aldehyde-alcohol dehydrogenase"/>
    <property type="match status" value="1"/>
</dbReference>
<dbReference type="SUPFAM" id="SSF56796">
    <property type="entry name" value="Dehydroquinate synthase-like"/>
    <property type="match status" value="1"/>
</dbReference>
<dbReference type="PANTHER" id="PTHR11496:SF83">
    <property type="entry name" value="HYDROXYACID-OXOACID TRANSHYDROGENASE, MITOCHONDRIAL"/>
    <property type="match status" value="1"/>
</dbReference>
<dbReference type="EMBL" id="CP011280">
    <property type="protein sequence ID" value="AKC95947.1"/>
    <property type="molecule type" value="Genomic_DNA"/>
</dbReference>
<dbReference type="PROSITE" id="PS00060">
    <property type="entry name" value="ADH_IRON_2"/>
    <property type="match status" value="1"/>
</dbReference>
<dbReference type="KEGG" id="sns:VC03_05595"/>
<dbReference type="InterPro" id="IPR039697">
    <property type="entry name" value="Alcohol_dehydrogenase_Fe"/>
</dbReference>
<dbReference type="Gene3D" id="3.40.309.10">
    <property type="entry name" value="Aldehyde Dehydrogenase, Chain A, domain 2"/>
    <property type="match status" value="1"/>
</dbReference>
<dbReference type="InterPro" id="IPR016162">
    <property type="entry name" value="Ald_DH_N"/>
</dbReference>
<keyword evidence="4" id="KW-0520">NAD</keyword>
<dbReference type="InterPro" id="IPR012079">
    <property type="entry name" value="Bifunc_Ald-ADH"/>
</dbReference>
<dbReference type="Pfam" id="PF00465">
    <property type="entry name" value="Fe-ADH"/>
    <property type="match status" value="1"/>
</dbReference>
<protein>
    <recommendedName>
        <fullName evidence="8">Aldehyde-alcohol dehydrogenase</fullName>
    </recommendedName>
</protein>
<feature type="domain" description="Fe-containing alcohol dehydrogenase-like C-terminal" evidence="11">
    <location>
        <begin position="646"/>
        <end position="859"/>
    </location>
</feature>
<evidence type="ECO:0000313" key="13">
    <source>
        <dbReference type="Proteomes" id="UP000033103"/>
    </source>
</evidence>
<evidence type="ECO:0000256" key="5">
    <source>
        <dbReference type="ARBA" id="ARBA00023268"/>
    </source>
</evidence>
<organism evidence="12 13">
    <name type="scientific">Sneathia vaginalis</name>
    <dbReference type="NCBI Taxonomy" id="187101"/>
    <lineage>
        <taxon>Bacteria</taxon>
        <taxon>Fusobacteriati</taxon>
        <taxon>Fusobacteriota</taxon>
        <taxon>Fusobacteriia</taxon>
        <taxon>Fusobacteriales</taxon>
        <taxon>Leptotrichiaceae</taxon>
        <taxon>Sneathia</taxon>
    </lineage>
</organism>
<evidence type="ECO:0000256" key="8">
    <source>
        <dbReference type="PIRNR" id="PIRNR000111"/>
    </source>
</evidence>
<dbReference type="InterPro" id="IPR056798">
    <property type="entry name" value="ADH_Fe_C"/>
</dbReference>
<dbReference type="Pfam" id="PF00171">
    <property type="entry name" value="Aldedh"/>
    <property type="match status" value="1"/>
</dbReference>
<dbReference type="GO" id="GO:0046872">
    <property type="term" value="F:metal ion binding"/>
    <property type="evidence" value="ECO:0007669"/>
    <property type="project" value="InterPro"/>
</dbReference>
<dbReference type="SUPFAM" id="SSF53720">
    <property type="entry name" value="ALDH-like"/>
    <property type="match status" value="1"/>
</dbReference>